<evidence type="ECO:0008006" key="13">
    <source>
        <dbReference type="Google" id="ProtNLM"/>
    </source>
</evidence>
<feature type="transmembrane region" description="Helical" evidence="10">
    <location>
        <begin position="94"/>
        <end position="114"/>
    </location>
</feature>
<evidence type="ECO:0000256" key="6">
    <source>
        <dbReference type="ARBA" id="ARBA00022989"/>
    </source>
</evidence>
<keyword evidence="2" id="KW-1003">Cell membrane</keyword>
<evidence type="ECO:0000256" key="4">
    <source>
        <dbReference type="ARBA" id="ARBA00022692"/>
    </source>
</evidence>
<dbReference type="GO" id="GO:0007165">
    <property type="term" value="P:signal transduction"/>
    <property type="evidence" value="ECO:0007669"/>
    <property type="project" value="UniProtKB-KW"/>
</dbReference>
<keyword evidence="9" id="KW-0807">Transducer</keyword>
<comment type="subcellular location">
    <subcellularLocation>
        <location evidence="1">Cell membrane</location>
        <topology evidence="1">Multi-pass membrane protein</topology>
    </subcellularLocation>
</comment>
<dbReference type="PANTHER" id="PTHR21137:SF35">
    <property type="entry name" value="ODORANT RECEPTOR 19A-RELATED"/>
    <property type="match status" value="1"/>
</dbReference>
<dbReference type="GO" id="GO:0005549">
    <property type="term" value="F:odorant binding"/>
    <property type="evidence" value="ECO:0007669"/>
    <property type="project" value="InterPro"/>
</dbReference>
<dbReference type="EMBL" id="JANEYG010000089">
    <property type="protein sequence ID" value="KAJ8913668.1"/>
    <property type="molecule type" value="Genomic_DNA"/>
</dbReference>
<reference evidence="11 12" key="1">
    <citation type="journal article" date="2023" name="Insect Mol. Biol.">
        <title>Genome sequencing provides insights into the evolution of gene families encoding plant cell wall-degrading enzymes in longhorned beetles.</title>
        <authorList>
            <person name="Shin N.R."/>
            <person name="Okamura Y."/>
            <person name="Kirsch R."/>
            <person name="Pauchet Y."/>
        </authorList>
    </citation>
    <scope>NUCLEOTIDE SEQUENCE [LARGE SCALE GENOMIC DNA]</scope>
    <source>
        <strain evidence="11">EAD_L_NR</strain>
    </source>
</reference>
<evidence type="ECO:0000256" key="3">
    <source>
        <dbReference type="ARBA" id="ARBA00022606"/>
    </source>
</evidence>
<keyword evidence="12" id="KW-1185">Reference proteome</keyword>
<dbReference type="Proteomes" id="UP001159042">
    <property type="component" value="Unassembled WGS sequence"/>
</dbReference>
<dbReference type="Pfam" id="PF02949">
    <property type="entry name" value="7tm_6"/>
    <property type="match status" value="1"/>
</dbReference>
<evidence type="ECO:0000256" key="10">
    <source>
        <dbReference type="SAM" id="Phobius"/>
    </source>
</evidence>
<accession>A0AAV8VHI9</accession>
<keyword evidence="5" id="KW-0552">Olfaction</keyword>
<keyword evidence="3" id="KW-0716">Sensory transduction</keyword>
<evidence type="ECO:0000256" key="5">
    <source>
        <dbReference type="ARBA" id="ARBA00022725"/>
    </source>
</evidence>
<keyword evidence="8" id="KW-0675">Receptor</keyword>
<evidence type="ECO:0000256" key="1">
    <source>
        <dbReference type="ARBA" id="ARBA00004651"/>
    </source>
</evidence>
<protein>
    <recommendedName>
        <fullName evidence="13">Odorant receptor</fullName>
    </recommendedName>
</protein>
<name>A0AAV8VHI9_9CUCU</name>
<keyword evidence="6 10" id="KW-1133">Transmembrane helix</keyword>
<dbReference type="InterPro" id="IPR004117">
    <property type="entry name" value="7tm6_olfct_rcpt"/>
</dbReference>
<comment type="caution">
    <text evidence="11">The sequence shown here is derived from an EMBL/GenBank/DDBJ whole genome shotgun (WGS) entry which is preliminary data.</text>
</comment>
<evidence type="ECO:0000256" key="2">
    <source>
        <dbReference type="ARBA" id="ARBA00022475"/>
    </source>
</evidence>
<proteinExistence type="predicted"/>
<evidence type="ECO:0000256" key="9">
    <source>
        <dbReference type="ARBA" id="ARBA00023224"/>
    </source>
</evidence>
<feature type="transmembrane region" description="Helical" evidence="10">
    <location>
        <begin position="19"/>
        <end position="42"/>
    </location>
</feature>
<feature type="transmembrane region" description="Helical" evidence="10">
    <location>
        <begin position="126"/>
        <end position="143"/>
    </location>
</feature>
<dbReference type="GO" id="GO:0004984">
    <property type="term" value="F:olfactory receptor activity"/>
    <property type="evidence" value="ECO:0007669"/>
    <property type="project" value="InterPro"/>
</dbReference>
<keyword evidence="4 10" id="KW-0812">Transmembrane</keyword>
<keyword evidence="7 10" id="KW-0472">Membrane</keyword>
<evidence type="ECO:0000256" key="7">
    <source>
        <dbReference type="ARBA" id="ARBA00023136"/>
    </source>
</evidence>
<dbReference type="GO" id="GO:0005886">
    <property type="term" value="C:plasma membrane"/>
    <property type="evidence" value="ECO:0007669"/>
    <property type="project" value="UniProtKB-SubCell"/>
</dbReference>
<dbReference type="PANTHER" id="PTHR21137">
    <property type="entry name" value="ODORANT RECEPTOR"/>
    <property type="match status" value="1"/>
</dbReference>
<evidence type="ECO:0000313" key="12">
    <source>
        <dbReference type="Proteomes" id="UP001159042"/>
    </source>
</evidence>
<sequence>MVPDNHFNHLLSKLFSAVMYLYCPVFALGLVYPFLLVMYLIAVASFQLDLLREEISTLYDCRHQELVHKKLVSCIQHHVRLLNFRNTWVKHSRLTMLCIPVSSLAPVGAGYFLINQVNPSSNFRMVLVLVIFVVSVTALCFTGQHFQDSFGNIFDAACQCPWFDWGNENKRVLMMLLMNSAKPVEISSYTTIALNLRLLMIFHKCIYSLITLLQ</sequence>
<evidence type="ECO:0000256" key="8">
    <source>
        <dbReference type="ARBA" id="ARBA00023170"/>
    </source>
</evidence>
<evidence type="ECO:0000313" key="11">
    <source>
        <dbReference type="EMBL" id="KAJ8913668.1"/>
    </source>
</evidence>
<dbReference type="AlphaFoldDB" id="A0AAV8VHI9"/>
<organism evidence="11 12">
    <name type="scientific">Exocentrus adspersus</name>
    <dbReference type="NCBI Taxonomy" id="1586481"/>
    <lineage>
        <taxon>Eukaryota</taxon>
        <taxon>Metazoa</taxon>
        <taxon>Ecdysozoa</taxon>
        <taxon>Arthropoda</taxon>
        <taxon>Hexapoda</taxon>
        <taxon>Insecta</taxon>
        <taxon>Pterygota</taxon>
        <taxon>Neoptera</taxon>
        <taxon>Endopterygota</taxon>
        <taxon>Coleoptera</taxon>
        <taxon>Polyphaga</taxon>
        <taxon>Cucujiformia</taxon>
        <taxon>Chrysomeloidea</taxon>
        <taxon>Cerambycidae</taxon>
        <taxon>Lamiinae</taxon>
        <taxon>Acanthocinini</taxon>
        <taxon>Exocentrus</taxon>
    </lineage>
</organism>
<gene>
    <name evidence="11" type="ORF">NQ315_007385</name>
</gene>